<dbReference type="PRINTS" id="PR00463">
    <property type="entry name" value="EP450I"/>
</dbReference>
<dbReference type="InterPro" id="IPR002401">
    <property type="entry name" value="Cyt_P450_E_grp-I"/>
</dbReference>
<dbReference type="PANTHER" id="PTHR24298:SF920">
    <property type="entry name" value="CYTOCHROME P450 89A2-LIKE"/>
    <property type="match status" value="1"/>
</dbReference>
<evidence type="ECO:0000313" key="7">
    <source>
        <dbReference type="EMBL" id="KAJ8563454.1"/>
    </source>
</evidence>
<name>A0A9Q1MN29_9SOLA</name>
<dbReference type="GO" id="GO:0020037">
    <property type="term" value="F:heme binding"/>
    <property type="evidence" value="ECO:0007669"/>
    <property type="project" value="InterPro"/>
</dbReference>
<dbReference type="SUPFAM" id="SSF48264">
    <property type="entry name" value="Cytochrome P450"/>
    <property type="match status" value="1"/>
</dbReference>
<comment type="subcellular location">
    <subcellularLocation>
        <location evidence="1">Membrane</location>
        <topology evidence="1">Single-pass membrane protein</topology>
    </subcellularLocation>
</comment>
<evidence type="ECO:0000313" key="8">
    <source>
        <dbReference type="Proteomes" id="UP001152561"/>
    </source>
</evidence>
<dbReference type="InterPro" id="IPR001128">
    <property type="entry name" value="Cyt_P450"/>
</dbReference>
<proteinExistence type="predicted"/>
<evidence type="ECO:0000256" key="3">
    <source>
        <dbReference type="ARBA" id="ARBA00022723"/>
    </source>
</evidence>
<dbReference type="InterPro" id="IPR036396">
    <property type="entry name" value="Cyt_P450_sf"/>
</dbReference>
<dbReference type="PRINTS" id="PR00385">
    <property type="entry name" value="P450"/>
</dbReference>
<dbReference type="AlphaFoldDB" id="A0A9Q1MN29"/>
<evidence type="ECO:0000256" key="5">
    <source>
        <dbReference type="ARBA" id="ARBA00023002"/>
    </source>
</evidence>
<evidence type="ECO:0000256" key="1">
    <source>
        <dbReference type="ARBA" id="ARBA00004167"/>
    </source>
</evidence>
<protein>
    <recommendedName>
        <fullName evidence="9">Cytochrome P450</fullName>
    </recommendedName>
</protein>
<dbReference type="Pfam" id="PF00067">
    <property type="entry name" value="p450"/>
    <property type="match status" value="1"/>
</dbReference>
<dbReference type="Gene3D" id="1.10.630.10">
    <property type="entry name" value="Cytochrome P450"/>
    <property type="match status" value="1"/>
</dbReference>
<dbReference type="GO" id="GO:0016709">
    <property type="term" value="F:oxidoreductase activity, acting on paired donors, with incorporation or reduction of molecular oxygen, NAD(P)H as one donor, and incorporation of one atom of oxygen"/>
    <property type="evidence" value="ECO:0007669"/>
    <property type="project" value="TreeGrafter"/>
</dbReference>
<accession>A0A9Q1MN29</accession>
<organism evidence="7 8">
    <name type="scientific">Anisodus acutangulus</name>
    <dbReference type="NCBI Taxonomy" id="402998"/>
    <lineage>
        <taxon>Eukaryota</taxon>
        <taxon>Viridiplantae</taxon>
        <taxon>Streptophyta</taxon>
        <taxon>Embryophyta</taxon>
        <taxon>Tracheophyta</taxon>
        <taxon>Spermatophyta</taxon>
        <taxon>Magnoliopsida</taxon>
        <taxon>eudicotyledons</taxon>
        <taxon>Gunneridae</taxon>
        <taxon>Pentapetalae</taxon>
        <taxon>asterids</taxon>
        <taxon>lamiids</taxon>
        <taxon>Solanales</taxon>
        <taxon>Solanaceae</taxon>
        <taxon>Solanoideae</taxon>
        <taxon>Hyoscyameae</taxon>
        <taxon>Anisodus</taxon>
    </lineage>
</organism>
<keyword evidence="4" id="KW-1133">Transmembrane helix</keyword>
<dbReference type="PANTHER" id="PTHR24298">
    <property type="entry name" value="FLAVONOID 3'-MONOOXYGENASE-RELATED"/>
    <property type="match status" value="1"/>
</dbReference>
<dbReference type="GO" id="GO:0005506">
    <property type="term" value="F:iron ion binding"/>
    <property type="evidence" value="ECO:0007669"/>
    <property type="project" value="InterPro"/>
</dbReference>
<keyword evidence="5" id="KW-0560">Oxidoreductase</keyword>
<keyword evidence="8" id="KW-1185">Reference proteome</keyword>
<keyword evidence="3" id="KW-0479">Metal-binding</keyword>
<evidence type="ECO:0000256" key="6">
    <source>
        <dbReference type="ARBA" id="ARBA00023136"/>
    </source>
</evidence>
<dbReference type="EMBL" id="JAJAGQ010000005">
    <property type="protein sequence ID" value="KAJ8563454.1"/>
    <property type="molecule type" value="Genomic_DNA"/>
</dbReference>
<keyword evidence="6" id="KW-0472">Membrane</keyword>
<dbReference type="OrthoDB" id="1055148at2759"/>
<evidence type="ECO:0008006" key="9">
    <source>
        <dbReference type="Google" id="ProtNLM"/>
    </source>
</evidence>
<gene>
    <name evidence="7" type="ORF">K7X08_031906</name>
</gene>
<dbReference type="InterPro" id="IPR051103">
    <property type="entry name" value="Plant_metabolite_P450s"/>
</dbReference>
<reference evidence="8" key="1">
    <citation type="journal article" date="2023" name="Proc. Natl. Acad. Sci. U.S.A.">
        <title>Genomic and structural basis for evolution of tropane alkaloid biosynthesis.</title>
        <authorList>
            <person name="Wanga Y.-J."/>
            <person name="Taina T."/>
            <person name="Yua J.-Y."/>
            <person name="Lia J."/>
            <person name="Xua B."/>
            <person name="Chenc J."/>
            <person name="D'Auriad J.C."/>
            <person name="Huanga J.-P."/>
            <person name="Huanga S.-X."/>
        </authorList>
    </citation>
    <scope>NUCLEOTIDE SEQUENCE [LARGE SCALE GENOMIC DNA]</scope>
    <source>
        <strain evidence="8">cv. KIB-2019</strain>
    </source>
</reference>
<evidence type="ECO:0000256" key="4">
    <source>
        <dbReference type="ARBA" id="ARBA00022989"/>
    </source>
</evidence>
<dbReference type="Proteomes" id="UP001152561">
    <property type="component" value="Unassembled WGS sequence"/>
</dbReference>
<keyword evidence="2" id="KW-0812">Transmembrane</keyword>
<sequence>MDSNCGSIHQSQLLPKITSKDHLHESLEREQERIFIPLIKAQMKAKTNGLNHHEEEVVAYADTLLNLEFPEEKRKFNDGEIVSLCSEFLTGGTETTSTSLQWIMANLVKYPSIQEKLYQEISEVVNRKNSKPKGVEEEDVEKMSYLKAVILEGLRRHPPGHFLQPHTVTEEVELNGYVIPKDATINFMTADMNLDPKVWENPLDFKPDREKSMSSRIWLGYAPFGVLGANLIWHFEWRAVDGNGVDLSSWNSLLR</sequence>
<dbReference type="GO" id="GO:0016020">
    <property type="term" value="C:membrane"/>
    <property type="evidence" value="ECO:0007669"/>
    <property type="project" value="UniProtKB-SubCell"/>
</dbReference>
<comment type="caution">
    <text evidence="7">The sequence shown here is derived from an EMBL/GenBank/DDBJ whole genome shotgun (WGS) entry which is preliminary data.</text>
</comment>
<evidence type="ECO:0000256" key="2">
    <source>
        <dbReference type="ARBA" id="ARBA00022692"/>
    </source>
</evidence>